<evidence type="ECO:0000313" key="1">
    <source>
        <dbReference type="EMBL" id="MDT0551216.1"/>
    </source>
</evidence>
<accession>A0ABU2Y022</accession>
<dbReference type="RefSeq" id="WP_311731498.1">
    <property type="nucleotide sequence ID" value="NZ_JAVRFD010000868.1"/>
</dbReference>
<proteinExistence type="predicted"/>
<protein>
    <submittedName>
        <fullName evidence="1">DUF6271 family protein</fullName>
    </submittedName>
</protein>
<dbReference type="Proteomes" id="UP001180754">
    <property type="component" value="Unassembled WGS sequence"/>
</dbReference>
<dbReference type="InterPro" id="IPR046238">
    <property type="entry name" value="DUF6271"/>
</dbReference>
<evidence type="ECO:0000313" key="2">
    <source>
        <dbReference type="Proteomes" id="UP001180754"/>
    </source>
</evidence>
<name>A0ABU2Y022_9ACTN</name>
<dbReference type="EMBL" id="JAVRFD010000868">
    <property type="protein sequence ID" value="MDT0551216.1"/>
    <property type="molecule type" value="Genomic_DNA"/>
</dbReference>
<keyword evidence="2" id="KW-1185">Reference proteome</keyword>
<feature type="non-terminal residue" evidence="1">
    <location>
        <position position="1"/>
    </location>
</feature>
<comment type="caution">
    <text evidence="1">The sequence shown here is derived from an EMBL/GenBank/DDBJ whole genome shotgun (WGS) entry which is preliminary data.</text>
</comment>
<dbReference type="Pfam" id="PF19787">
    <property type="entry name" value="DUF6271"/>
    <property type="match status" value="1"/>
</dbReference>
<sequence>LARAPEENADRFATIERAYRRLGDRYTEVADALADRRASLLAEVRDDMADFALLMEHWEALTRASAEAGLAVSR</sequence>
<gene>
    <name evidence="1" type="ORF">RND15_52570</name>
</gene>
<organism evidence="1 2">
    <name type="scientific">Streptomyces lonegramiae</name>
    <dbReference type="NCBI Taxonomy" id="3075524"/>
    <lineage>
        <taxon>Bacteria</taxon>
        <taxon>Bacillati</taxon>
        <taxon>Actinomycetota</taxon>
        <taxon>Actinomycetes</taxon>
        <taxon>Kitasatosporales</taxon>
        <taxon>Streptomycetaceae</taxon>
        <taxon>Streptomyces</taxon>
    </lineage>
</organism>
<reference evidence="1" key="1">
    <citation type="submission" date="2024-05" db="EMBL/GenBank/DDBJ databases">
        <title>30 novel species of actinomycetes from the DSMZ collection.</title>
        <authorList>
            <person name="Nouioui I."/>
        </authorList>
    </citation>
    <scope>NUCLEOTIDE SEQUENCE</scope>
    <source>
        <strain evidence="1">DSM 41529</strain>
    </source>
</reference>